<comment type="catalytic activity">
    <reaction evidence="9">
        <text>1D-myo-inositol 1,3,4,5,6-pentakisphosphate + ATP = 1D-myo-inositol hexakisphosphate + ADP + H(+)</text>
        <dbReference type="Rhea" id="RHEA:20313"/>
        <dbReference type="ChEBI" id="CHEBI:15378"/>
        <dbReference type="ChEBI" id="CHEBI:30616"/>
        <dbReference type="ChEBI" id="CHEBI:57733"/>
        <dbReference type="ChEBI" id="CHEBI:58130"/>
        <dbReference type="ChEBI" id="CHEBI:456216"/>
        <dbReference type="EC" id="2.7.1.158"/>
    </reaction>
</comment>
<dbReference type="Proteomes" id="UP001324427">
    <property type="component" value="Unassembled WGS sequence"/>
</dbReference>
<dbReference type="GO" id="GO:0005524">
    <property type="term" value="F:ATP binding"/>
    <property type="evidence" value="ECO:0007669"/>
    <property type="project" value="UniProtKB-KW"/>
</dbReference>
<keyword evidence="11" id="KW-1185">Reference proteome</keyword>
<evidence type="ECO:0000256" key="3">
    <source>
        <dbReference type="ARBA" id="ARBA00012023"/>
    </source>
</evidence>
<dbReference type="EC" id="2.7.1.158" evidence="3 9"/>
<organism evidence="10 11">
    <name type="scientific">Oleoguttula mirabilis</name>
    <dbReference type="NCBI Taxonomy" id="1507867"/>
    <lineage>
        <taxon>Eukaryota</taxon>
        <taxon>Fungi</taxon>
        <taxon>Dikarya</taxon>
        <taxon>Ascomycota</taxon>
        <taxon>Pezizomycotina</taxon>
        <taxon>Dothideomycetes</taxon>
        <taxon>Dothideomycetidae</taxon>
        <taxon>Mycosphaerellales</taxon>
        <taxon>Teratosphaeriaceae</taxon>
        <taxon>Oleoguttula</taxon>
    </lineage>
</organism>
<evidence type="ECO:0000256" key="5">
    <source>
        <dbReference type="ARBA" id="ARBA00022679"/>
    </source>
</evidence>
<dbReference type="Pfam" id="PF06090">
    <property type="entry name" value="Ins_P5_2-kin"/>
    <property type="match status" value="1"/>
</dbReference>
<proteinExistence type="inferred from homology"/>
<evidence type="ECO:0000256" key="1">
    <source>
        <dbReference type="ARBA" id="ARBA00003979"/>
    </source>
</evidence>
<dbReference type="AlphaFoldDB" id="A0AAV9JBI1"/>
<evidence type="ECO:0000256" key="4">
    <source>
        <dbReference type="ARBA" id="ARBA00014846"/>
    </source>
</evidence>
<dbReference type="InterPro" id="IPR009286">
    <property type="entry name" value="Ins_P5_2-kin"/>
</dbReference>
<keyword evidence="6 9" id="KW-0547">Nucleotide-binding</keyword>
<dbReference type="GO" id="GO:0005634">
    <property type="term" value="C:nucleus"/>
    <property type="evidence" value="ECO:0007669"/>
    <property type="project" value="TreeGrafter"/>
</dbReference>
<comment type="function">
    <text evidence="1">Has kinase activity and phosphorylates inositol-1,3,4,5,6-pentakisphosphate (Ins(1,3,4,5,6)P5) to produce 1,2,3,4,5,6-hexakisphosphate (InsP6), also known as phytate.</text>
</comment>
<comment type="similarity">
    <text evidence="2">Belongs to the IPK1 type 1 family.</text>
</comment>
<gene>
    <name evidence="10" type="ORF">LTR36_006718</name>
</gene>
<evidence type="ECO:0000313" key="11">
    <source>
        <dbReference type="Proteomes" id="UP001324427"/>
    </source>
</evidence>
<evidence type="ECO:0000256" key="7">
    <source>
        <dbReference type="ARBA" id="ARBA00022777"/>
    </source>
</evidence>
<sequence length="329" mass="37260">MSVVVYFTEASRLPRLTSIEPRDPSTRCTIEYLDEGGANFVFRLLPERDYSLPDVITRKLLRLRKDLLHVQCTREQLRTFEETFKPLFPAENLIAHELVSLDDGIATQFTRAWRSLDRPAHRARDFLPRDEKYGLLVTDMTPRAGDVLLQIKPKWLAQSPGAPPNARRCRTCALRAQRALVQLRTATDAQQSCPLALVSNIVGDRSRAAQAVSSDAQLVKYLVNDAQPLLHSLRDYQQQLDDGGVLNARAGDMAVVDGLCKAMTLRDCTLFLKRSSDGIEARLGDLDLKLPERLEKWKQAEQSLIDGGWYTNTEIQETRVEERICLLSQ</sequence>
<evidence type="ECO:0000256" key="9">
    <source>
        <dbReference type="RuleBase" id="RU364126"/>
    </source>
</evidence>
<keyword evidence="8 9" id="KW-0067">ATP-binding</keyword>
<comment type="caution">
    <text evidence="10">The sequence shown here is derived from an EMBL/GenBank/DDBJ whole genome shotgun (WGS) entry which is preliminary data.</text>
</comment>
<keyword evidence="7 9" id="KW-0418">Kinase</keyword>
<dbReference type="GO" id="GO:0032958">
    <property type="term" value="P:inositol phosphate biosynthetic process"/>
    <property type="evidence" value="ECO:0007669"/>
    <property type="project" value="TreeGrafter"/>
</dbReference>
<dbReference type="EMBL" id="JAVFHQ010000041">
    <property type="protein sequence ID" value="KAK4542466.1"/>
    <property type="molecule type" value="Genomic_DNA"/>
</dbReference>
<reference evidence="10 11" key="1">
    <citation type="submission" date="2021-11" db="EMBL/GenBank/DDBJ databases">
        <title>Black yeast isolated from Biological Soil Crust.</title>
        <authorList>
            <person name="Kurbessoian T."/>
        </authorList>
    </citation>
    <scope>NUCLEOTIDE SEQUENCE [LARGE SCALE GENOMIC DNA]</scope>
    <source>
        <strain evidence="10 11">CCFEE 5522</strain>
    </source>
</reference>
<evidence type="ECO:0000256" key="6">
    <source>
        <dbReference type="ARBA" id="ARBA00022741"/>
    </source>
</evidence>
<dbReference type="PANTHER" id="PTHR14456">
    <property type="entry name" value="INOSITOL POLYPHOSPHATE KINASE 1"/>
    <property type="match status" value="1"/>
</dbReference>
<keyword evidence="5 9" id="KW-0808">Transferase</keyword>
<comment type="domain">
    <text evidence="9">The EXKPK motif is conserved in inositol-pentakisphosphate 2-kinases of both family 1 and 2.</text>
</comment>
<evidence type="ECO:0000313" key="10">
    <source>
        <dbReference type="EMBL" id="KAK4542466.1"/>
    </source>
</evidence>
<evidence type="ECO:0000256" key="2">
    <source>
        <dbReference type="ARBA" id="ARBA00008305"/>
    </source>
</evidence>
<evidence type="ECO:0000256" key="8">
    <source>
        <dbReference type="ARBA" id="ARBA00022840"/>
    </source>
</evidence>
<accession>A0AAV9JBI1</accession>
<dbReference type="GO" id="GO:0035299">
    <property type="term" value="F:inositol-1,3,4,5,6-pentakisphosphate 2-kinase activity"/>
    <property type="evidence" value="ECO:0007669"/>
    <property type="project" value="UniProtKB-EC"/>
</dbReference>
<dbReference type="PANTHER" id="PTHR14456:SF2">
    <property type="entry name" value="INOSITOL-PENTAKISPHOSPHATE 2-KINASE"/>
    <property type="match status" value="1"/>
</dbReference>
<comment type="function">
    <text evidence="9">Phosphorylates Ins(1,3,4,5,6)P5 at position 2 to form Ins(1,2,3,4,5,6)P6 (InsP6 or phytate).</text>
</comment>
<name>A0AAV9JBI1_9PEZI</name>
<protein>
    <recommendedName>
        <fullName evidence="4 9">Inositol-pentakisphosphate 2-kinase</fullName>
        <ecNumber evidence="3 9">2.7.1.158</ecNumber>
    </recommendedName>
</protein>